<dbReference type="InterPro" id="IPR005084">
    <property type="entry name" value="CBM6"/>
</dbReference>
<dbReference type="Pfam" id="PF03422">
    <property type="entry name" value="CBM_6"/>
    <property type="match status" value="1"/>
</dbReference>
<sequence>MGTVPLGQSAAVGALALTVLAPAGPAMAAPAGQPFDRIHQNLLDHSEDAPLMIAAHRGQWREHPENSIAAIDEAIRDGSEIVEIDVRETADGHPVLMHDETVDRTTNGTGEVSDLTLAQIKELRLKEHLGGAQAELTDHTVPTLEEAMLEVRGRALVNLDKGWAARDGAYRVLEETDTVDHALFKGSPTVSEAAEFMARDPEIQYMHIINDGNADVVGTFPDRRPVAYEVVFDELTDPQVQPAVLDEIQQDSRVWINTMWNGLAATYTDEASRRDPALGWETVVDEYDATMIQTDSVEALDYWRNGGDMRFWESQRGNRTVRVQAEDYAPGGEGVGYHDLDPDTCGLKPEGDVDVCDIEGAVAVGSVQAGEWIRYTIDIKRPGRYEVSARLASDSGSPGRVTVDWDDEDSTTFDVMNTTNDERAFMTQPVETRRFDAGTHEFVVNIDDADGFNLDYLQFDRT</sequence>
<comment type="caution">
    <text evidence="5">The sequence shown here is derived from an EMBL/GenBank/DDBJ whole genome shotgun (WGS) entry which is preliminary data.</text>
</comment>
<evidence type="ECO:0000313" key="6">
    <source>
        <dbReference type="Proteomes" id="UP001595923"/>
    </source>
</evidence>
<dbReference type="PANTHER" id="PTHR46320">
    <property type="entry name" value="GLYCEROPHOSPHODIESTER PHOSPHODIESTERASE 1"/>
    <property type="match status" value="1"/>
</dbReference>
<evidence type="ECO:0000259" key="3">
    <source>
        <dbReference type="PROSITE" id="PS51175"/>
    </source>
</evidence>
<dbReference type="Pfam" id="PF16387">
    <property type="entry name" value="DUF4996"/>
    <property type="match status" value="1"/>
</dbReference>
<keyword evidence="1 2" id="KW-0732">Signal</keyword>
<dbReference type="InterPro" id="IPR030395">
    <property type="entry name" value="GP_PDE_dom"/>
</dbReference>
<evidence type="ECO:0000259" key="4">
    <source>
        <dbReference type="PROSITE" id="PS51704"/>
    </source>
</evidence>
<name>A0ABV9DNW3_9ACTN</name>
<dbReference type="RefSeq" id="WP_378570365.1">
    <property type="nucleotide sequence ID" value="NZ_JBHSFQ010000001.1"/>
</dbReference>
<dbReference type="InterPro" id="IPR006584">
    <property type="entry name" value="Cellulose-bd_IV"/>
</dbReference>
<feature type="domain" description="GP-PDE" evidence="4">
    <location>
        <begin position="51"/>
        <end position="147"/>
    </location>
</feature>
<dbReference type="SUPFAM" id="SSF51695">
    <property type="entry name" value="PLC-like phosphodiesterases"/>
    <property type="match status" value="1"/>
</dbReference>
<evidence type="ECO:0000313" key="5">
    <source>
        <dbReference type="EMBL" id="MFC4560317.1"/>
    </source>
</evidence>
<dbReference type="Gene3D" id="3.20.20.190">
    <property type="entry name" value="Phosphatidylinositol (PI) phosphodiesterase"/>
    <property type="match status" value="1"/>
</dbReference>
<dbReference type="EMBL" id="JBHSFQ010000001">
    <property type="protein sequence ID" value="MFC4560317.1"/>
    <property type="molecule type" value="Genomic_DNA"/>
</dbReference>
<dbReference type="InterPro" id="IPR017946">
    <property type="entry name" value="PLC-like_Pdiesterase_TIM-brl"/>
</dbReference>
<dbReference type="InterPro" id="IPR008979">
    <property type="entry name" value="Galactose-bd-like_sf"/>
</dbReference>
<organism evidence="5 6">
    <name type="scientific">Nocardiopsis mangrovi</name>
    <dbReference type="NCBI Taxonomy" id="1179818"/>
    <lineage>
        <taxon>Bacteria</taxon>
        <taxon>Bacillati</taxon>
        <taxon>Actinomycetota</taxon>
        <taxon>Actinomycetes</taxon>
        <taxon>Streptosporangiales</taxon>
        <taxon>Nocardiopsidaceae</taxon>
        <taxon>Nocardiopsis</taxon>
    </lineage>
</organism>
<dbReference type="PROSITE" id="PS50007">
    <property type="entry name" value="PIPLC_X_DOMAIN"/>
    <property type="match status" value="1"/>
</dbReference>
<feature type="chain" id="PRO_5047264299" evidence="2">
    <location>
        <begin position="29"/>
        <end position="462"/>
    </location>
</feature>
<protein>
    <submittedName>
        <fullName evidence="5">Glycerophosphodiester phosphodiesterase family protein</fullName>
    </submittedName>
</protein>
<dbReference type="SUPFAM" id="SSF49785">
    <property type="entry name" value="Galactose-binding domain-like"/>
    <property type="match status" value="1"/>
</dbReference>
<dbReference type="CDD" id="cd08566">
    <property type="entry name" value="GDPD_AtGDE_like"/>
    <property type="match status" value="1"/>
</dbReference>
<dbReference type="PROSITE" id="PS51704">
    <property type="entry name" value="GP_PDE"/>
    <property type="match status" value="1"/>
</dbReference>
<evidence type="ECO:0000256" key="2">
    <source>
        <dbReference type="SAM" id="SignalP"/>
    </source>
</evidence>
<keyword evidence="6" id="KW-1185">Reference proteome</keyword>
<accession>A0ABV9DNW3</accession>
<dbReference type="CDD" id="cd04080">
    <property type="entry name" value="CBM6_cellulase-like"/>
    <property type="match status" value="1"/>
</dbReference>
<reference evidence="6" key="1">
    <citation type="journal article" date="2019" name="Int. J. Syst. Evol. Microbiol.">
        <title>The Global Catalogue of Microorganisms (GCM) 10K type strain sequencing project: providing services to taxonomists for standard genome sequencing and annotation.</title>
        <authorList>
            <consortium name="The Broad Institute Genomics Platform"/>
            <consortium name="The Broad Institute Genome Sequencing Center for Infectious Disease"/>
            <person name="Wu L."/>
            <person name="Ma J."/>
        </authorList>
    </citation>
    <scope>NUCLEOTIDE SEQUENCE [LARGE SCALE GENOMIC DNA]</scope>
    <source>
        <strain evidence="6">XZYJ18</strain>
    </source>
</reference>
<gene>
    <name evidence="5" type="ORF">ACFO4E_00450</name>
</gene>
<dbReference type="PROSITE" id="PS51175">
    <property type="entry name" value="CBM6"/>
    <property type="match status" value="1"/>
</dbReference>
<evidence type="ECO:0000256" key="1">
    <source>
        <dbReference type="ARBA" id="ARBA00022729"/>
    </source>
</evidence>
<dbReference type="PANTHER" id="PTHR46320:SF1">
    <property type="entry name" value="GLYCEROPHOSPHODIESTER PHOSPHODIESTERASE 1"/>
    <property type="match status" value="1"/>
</dbReference>
<proteinExistence type="predicted"/>
<dbReference type="SMART" id="SM00606">
    <property type="entry name" value="CBD_IV"/>
    <property type="match status" value="1"/>
</dbReference>
<dbReference type="Proteomes" id="UP001595923">
    <property type="component" value="Unassembled WGS sequence"/>
</dbReference>
<feature type="signal peptide" evidence="2">
    <location>
        <begin position="1"/>
        <end position="28"/>
    </location>
</feature>
<dbReference type="Gene3D" id="2.60.120.260">
    <property type="entry name" value="Galactose-binding domain-like"/>
    <property type="match status" value="1"/>
</dbReference>
<dbReference type="InterPro" id="IPR032160">
    <property type="entry name" value="DUF4996"/>
</dbReference>
<dbReference type="Pfam" id="PF03009">
    <property type="entry name" value="GDPD"/>
    <property type="match status" value="1"/>
</dbReference>
<feature type="domain" description="CBM6" evidence="3">
    <location>
        <begin position="321"/>
        <end position="460"/>
    </location>
</feature>